<accession>A0A4P1QFJ1</accession>
<name>A0A4P1QFJ1_9CAUD</name>
<proteinExistence type="predicted"/>
<dbReference type="EMBL" id="CP008753">
    <property type="protein sequence ID" value="AIP84265.1"/>
    <property type="molecule type" value="Genomic_DNA"/>
</dbReference>
<sequence length="72" mass="7859">MHAHFAKCGNGVKVFAGDEHEADCGDERVDFVDHDSLPAAEETADLRVIPSKSLLHVLTLGAVQSMAKRWLD</sequence>
<evidence type="ECO:0000313" key="1">
    <source>
        <dbReference type="EMBL" id="AIP84265.1"/>
    </source>
</evidence>
<organism evidence="1 2">
    <name type="scientific">Burkholderia phage BEK</name>
    <dbReference type="NCBI Taxonomy" id="1514988"/>
    <lineage>
        <taxon>Viruses</taxon>
        <taxon>Duplodnaviria</taxon>
        <taxon>Heunggongvirae</taxon>
        <taxon>Uroviricota</taxon>
        <taxon>Caudoviricetes</taxon>
        <taxon>Peduoviridae</taxon>
        <taxon>Tigrvirus</taxon>
        <taxon>Tigrvirus phi52237</taxon>
    </lineage>
</organism>
<gene>
    <name evidence="1" type="ORF">DP46_6033</name>
</gene>
<protein>
    <submittedName>
        <fullName evidence="1">Uncharacterized protein</fullName>
    </submittedName>
</protein>
<reference evidence="1 2" key="1">
    <citation type="submission" date="2014-06" db="EMBL/GenBank/DDBJ databases">
        <authorList>
            <person name="Bishop-Lilly K.A."/>
            <person name="Broomall S.M."/>
            <person name="Chain P.S."/>
            <person name="Chertkov O."/>
            <person name="Coyne S.R."/>
            <person name="Daligault H.E."/>
            <person name="Davenport K.W."/>
            <person name="Erkkila T."/>
            <person name="Frey K.G."/>
            <person name="Gibbons H.S."/>
            <person name="Gu W."/>
            <person name="Jaissle J."/>
            <person name="Johnson S.L."/>
            <person name="Koroleva G.I."/>
            <person name="Ladner J.T."/>
            <person name="Lo C.-C."/>
            <person name="Minogue T.D."/>
            <person name="Munk C."/>
            <person name="Palacios G.F."/>
            <person name="Redden C.L."/>
            <person name="Rosenzweig C.N."/>
            <person name="Scholz M.B."/>
            <person name="Teshima H."/>
            <person name="Xu Y."/>
        </authorList>
    </citation>
    <scope>NUCLEOTIDE SEQUENCE [LARGE SCALE GENOMIC DNA]</scope>
</reference>
<dbReference type="Proteomes" id="UP000029461">
    <property type="component" value="Segment"/>
</dbReference>
<evidence type="ECO:0000313" key="2">
    <source>
        <dbReference type="Proteomes" id="UP000029461"/>
    </source>
</evidence>